<dbReference type="AlphaFoldDB" id="A0A1I3QVT7"/>
<dbReference type="RefSeq" id="WP_092055196.1">
    <property type="nucleotide sequence ID" value="NZ_FOQD01000019.1"/>
</dbReference>
<gene>
    <name evidence="4" type="ORF">SAMN05421753_11939</name>
</gene>
<feature type="domain" description="SHSP" evidence="3">
    <location>
        <begin position="33"/>
        <end position="146"/>
    </location>
</feature>
<dbReference type="InterPro" id="IPR002068">
    <property type="entry name" value="A-crystallin/Hsp20_dom"/>
</dbReference>
<name>A0A1I3QVT7_9PLAN</name>
<dbReference type="CDD" id="cd06464">
    <property type="entry name" value="ACD_sHsps-like"/>
    <property type="match status" value="1"/>
</dbReference>
<evidence type="ECO:0000256" key="2">
    <source>
        <dbReference type="RuleBase" id="RU003616"/>
    </source>
</evidence>
<keyword evidence="5" id="KW-1185">Reference proteome</keyword>
<evidence type="ECO:0000259" key="3">
    <source>
        <dbReference type="PROSITE" id="PS01031"/>
    </source>
</evidence>
<dbReference type="EMBL" id="FOQD01000019">
    <property type="protein sequence ID" value="SFJ37217.1"/>
    <property type="molecule type" value="Genomic_DNA"/>
</dbReference>
<reference evidence="5" key="1">
    <citation type="submission" date="2016-10" db="EMBL/GenBank/DDBJ databases">
        <authorList>
            <person name="Varghese N."/>
            <person name="Submissions S."/>
        </authorList>
    </citation>
    <scope>NUCLEOTIDE SEQUENCE [LARGE SCALE GENOMIC DNA]</scope>
    <source>
        <strain evidence="5">DSM 26348</strain>
    </source>
</reference>
<dbReference type="Proteomes" id="UP000199518">
    <property type="component" value="Unassembled WGS sequence"/>
</dbReference>
<dbReference type="STRING" id="1576369.SAMN05421753_11939"/>
<dbReference type="Pfam" id="PF00011">
    <property type="entry name" value="HSP20"/>
    <property type="match status" value="1"/>
</dbReference>
<organism evidence="4 5">
    <name type="scientific">Planctomicrobium piriforme</name>
    <dbReference type="NCBI Taxonomy" id="1576369"/>
    <lineage>
        <taxon>Bacteria</taxon>
        <taxon>Pseudomonadati</taxon>
        <taxon>Planctomycetota</taxon>
        <taxon>Planctomycetia</taxon>
        <taxon>Planctomycetales</taxon>
        <taxon>Planctomycetaceae</taxon>
        <taxon>Planctomicrobium</taxon>
    </lineage>
</organism>
<comment type="similarity">
    <text evidence="1 2">Belongs to the small heat shock protein (HSP20) family.</text>
</comment>
<dbReference type="SUPFAM" id="SSF49764">
    <property type="entry name" value="HSP20-like chaperones"/>
    <property type="match status" value="1"/>
</dbReference>
<dbReference type="OrthoDB" id="267530at2"/>
<dbReference type="PROSITE" id="PS01031">
    <property type="entry name" value="SHSP"/>
    <property type="match status" value="1"/>
</dbReference>
<accession>A0A1I3QVT7</accession>
<protein>
    <submittedName>
        <fullName evidence="4">Hsp20/alpha crystallin family protein</fullName>
    </submittedName>
</protein>
<proteinExistence type="inferred from homology"/>
<sequence length="146" mass="16267">MVTANRVQRLLNSLPRSPWEALLQDFQVLPGSLPSVSAASSLQPRFWVSDAGVVIELDLPGRSAESFDINVERDLLSIGFKSDEQPQSNATWRLRERDVATQTAEFRLPFAIDPNLAETTYSNGVLRFSIQKPAEVQPQKLCVKQG</sequence>
<evidence type="ECO:0000313" key="4">
    <source>
        <dbReference type="EMBL" id="SFJ37217.1"/>
    </source>
</evidence>
<dbReference type="Gene3D" id="2.60.40.790">
    <property type="match status" value="1"/>
</dbReference>
<evidence type="ECO:0000313" key="5">
    <source>
        <dbReference type="Proteomes" id="UP000199518"/>
    </source>
</evidence>
<dbReference type="InterPro" id="IPR008978">
    <property type="entry name" value="HSP20-like_chaperone"/>
</dbReference>
<evidence type="ECO:0000256" key="1">
    <source>
        <dbReference type="PROSITE-ProRule" id="PRU00285"/>
    </source>
</evidence>